<evidence type="ECO:0008006" key="4">
    <source>
        <dbReference type="Google" id="ProtNLM"/>
    </source>
</evidence>
<name>A0A0A5HNG8_9BACI</name>
<keyword evidence="1" id="KW-0472">Membrane</keyword>
<gene>
    <name evidence="2" type="ORF">N784_09835</name>
</gene>
<dbReference type="RefSeq" id="WP_036835687.1">
    <property type="nucleotide sequence ID" value="NZ_AVPG01000025.1"/>
</dbReference>
<keyword evidence="3" id="KW-1185">Reference proteome</keyword>
<dbReference type="Proteomes" id="UP000030401">
    <property type="component" value="Unassembled WGS sequence"/>
</dbReference>
<dbReference type="STRING" id="1385512.N784_09835"/>
<protein>
    <recommendedName>
        <fullName evidence="4">DUF4320 domain-containing protein</fullName>
    </recommendedName>
</protein>
<organism evidence="2 3">
    <name type="scientific">Pontibacillus litoralis JSM 072002</name>
    <dbReference type="NCBI Taxonomy" id="1385512"/>
    <lineage>
        <taxon>Bacteria</taxon>
        <taxon>Bacillati</taxon>
        <taxon>Bacillota</taxon>
        <taxon>Bacilli</taxon>
        <taxon>Bacillales</taxon>
        <taxon>Bacillaceae</taxon>
        <taxon>Pontibacillus</taxon>
    </lineage>
</organism>
<accession>A0A0A5HNG8</accession>
<comment type="caution">
    <text evidence="2">The sequence shown here is derived from an EMBL/GenBank/DDBJ whole genome shotgun (WGS) entry which is preliminary data.</text>
</comment>
<feature type="transmembrane region" description="Helical" evidence="1">
    <location>
        <begin position="12"/>
        <end position="30"/>
    </location>
</feature>
<reference evidence="2 3" key="1">
    <citation type="submission" date="2013-08" db="EMBL/GenBank/DDBJ databases">
        <authorList>
            <person name="Huang J."/>
            <person name="Wang G."/>
        </authorList>
    </citation>
    <scope>NUCLEOTIDE SEQUENCE [LARGE SCALE GENOMIC DNA]</scope>
    <source>
        <strain evidence="2 3">JSM 072002</strain>
    </source>
</reference>
<dbReference type="EMBL" id="AVPG01000025">
    <property type="protein sequence ID" value="KGX85187.1"/>
    <property type="molecule type" value="Genomic_DNA"/>
</dbReference>
<evidence type="ECO:0000256" key="1">
    <source>
        <dbReference type="SAM" id="Phobius"/>
    </source>
</evidence>
<dbReference type="OrthoDB" id="2200156at2"/>
<keyword evidence="1" id="KW-0812">Transmembrane</keyword>
<keyword evidence="1" id="KW-1133">Transmembrane helix</keyword>
<evidence type="ECO:0000313" key="3">
    <source>
        <dbReference type="Proteomes" id="UP000030401"/>
    </source>
</evidence>
<dbReference type="AlphaFoldDB" id="A0A0A5HNG8"/>
<proteinExistence type="predicted"/>
<sequence length="120" mass="13796">MLESTTMEMGKLFVSVFIIFSMVSLTLFFSEVNQANEYKQYVNYQIERNGGLTSEAIKKIEDYNKEHFGGEFEVQSSQMNQQFPFGQEVSYKVNATHEFLFLPIVSREISLKGAAISQVR</sequence>
<evidence type="ECO:0000313" key="2">
    <source>
        <dbReference type="EMBL" id="KGX85187.1"/>
    </source>
</evidence>
<dbReference type="eggNOG" id="ENOG503456C">
    <property type="taxonomic scope" value="Bacteria"/>
</dbReference>